<organism evidence="3 4">
    <name type="scientific">Trichoplax adhaerens</name>
    <name type="common">Trichoplax reptans</name>
    <dbReference type="NCBI Taxonomy" id="10228"/>
    <lineage>
        <taxon>Eukaryota</taxon>
        <taxon>Metazoa</taxon>
        <taxon>Placozoa</taxon>
        <taxon>Uniplacotomia</taxon>
        <taxon>Trichoplacea</taxon>
        <taxon>Trichoplacidae</taxon>
        <taxon>Trichoplax</taxon>
    </lineage>
</organism>
<evidence type="ECO:0000256" key="2">
    <source>
        <dbReference type="ARBA" id="ARBA00022737"/>
    </source>
</evidence>
<name>B3S2D8_TRIAD</name>
<gene>
    <name evidence="3" type="ORF">TRIADDRAFT_27741</name>
</gene>
<dbReference type="OMA" id="MNDMFIS"/>
<dbReference type="STRING" id="10228.B3S2D8"/>
<keyword evidence="1" id="KW-0433">Leucine-rich repeat</keyword>
<dbReference type="PROSITE" id="PS51450">
    <property type="entry name" value="LRR"/>
    <property type="match status" value="3"/>
</dbReference>
<dbReference type="InterPro" id="IPR032675">
    <property type="entry name" value="LRR_dom_sf"/>
</dbReference>
<dbReference type="PhylomeDB" id="B3S2D8"/>
<dbReference type="InParanoid" id="B3S2D8"/>
<dbReference type="PANTHER" id="PTHR46652">
    <property type="entry name" value="LEUCINE-RICH REPEAT AND IQ DOMAIN-CONTAINING PROTEIN 1-RELATED"/>
    <property type="match status" value="1"/>
</dbReference>
<dbReference type="InterPro" id="IPR001611">
    <property type="entry name" value="Leu-rich_rpt"/>
</dbReference>
<dbReference type="CTD" id="6755204"/>
<accession>B3S2D8</accession>
<dbReference type="GeneID" id="6755204"/>
<dbReference type="GO" id="GO:0015630">
    <property type="term" value="C:microtubule cytoskeleton"/>
    <property type="evidence" value="ECO:0000318"/>
    <property type="project" value="GO_Central"/>
</dbReference>
<protein>
    <recommendedName>
        <fullName evidence="5">Protein phosphatase 1 regulatory subunit 42</fullName>
    </recommendedName>
</protein>
<dbReference type="Pfam" id="PF12799">
    <property type="entry name" value="LRR_4"/>
    <property type="match status" value="1"/>
</dbReference>
<dbReference type="SUPFAM" id="SSF52058">
    <property type="entry name" value="L domain-like"/>
    <property type="match status" value="1"/>
</dbReference>
<dbReference type="OrthoDB" id="10262005at2759"/>
<keyword evidence="4" id="KW-1185">Reference proteome</keyword>
<dbReference type="CDD" id="cd21340">
    <property type="entry name" value="PPP1R42"/>
    <property type="match status" value="1"/>
</dbReference>
<evidence type="ECO:0000256" key="1">
    <source>
        <dbReference type="ARBA" id="ARBA00022614"/>
    </source>
</evidence>
<dbReference type="RefSeq" id="XP_002114309.1">
    <property type="nucleotide sequence ID" value="XM_002114273.1"/>
</dbReference>
<evidence type="ECO:0000313" key="3">
    <source>
        <dbReference type="EMBL" id="EDV23399.1"/>
    </source>
</evidence>
<dbReference type="InterPro" id="IPR025875">
    <property type="entry name" value="Leu-rich_rpt_4"/>
</dbReference>
<dbReference type="SMART" id="SM00365">
    <property type="entry name" value="LRR_SD22"/>
    <property type="match status" value="2"/>
</dbReference>
<evidence type="ECO:0000313" key="4">
    <source>
        <dbReference type="Proteomes" id="UP000009022"/>
    </source>
</evidence>
<dbReference type="Gene3D" id="3.80.10.10">
    <property type="entry name" value="Ribonuclease Inhibitor"/>
    <property type="match status" value="2"/>
</dbReference>
<dbReference type="EMBL" id="DS985247">
    <property type="protein sequence ID" value="EDV23399.1"/>
    <property type="molecule type" value="Genomic_DNA"/>
</dbReference>
<dbReference type="PANTHER" id="PTHR46652:SF3">
    <property type="entry name" value="LEUCINE-RICH REPEAT-CONTAINING PROTEIN 9"/>
    <property type="match status" value="1"/>
</dbReference>
<keyword evidence="2" id="KW-0677">Repeat</keyword>
<dbReference type="InterPro" id="IPR050836">
    <property type="entry name" value="SDS22/Internalin_LRR"/>
</dbReference>
<dbReference type="KEGG" id="tad:TRIADDRAFT_27741"/>
<dbReference type="Proteomes" id="UP000009022">
    <property type="component" value="Unassembled WGS sequence"/>
</dbReference>
<proteinExistence type="predicted"/>
<dbReference type="eggNOG" id="KOG2769">
    <property type="taxonomic scope" value="Eukaryota"/>
</dbReference>
<dbReference type="HOGENOM" id="CLU_062444_0_0_1"/>
<evidence type="ECO:0008006" key="5">
    <source>
        <dbReference type="Google" id="ProtNLM"/>
    </source>
</evidence>
<sequence length="227" mass="26121">MVKLTTDLILKNTGQIRRQRDESLQHFTRRITHAYCNEKNIDEIENIAACRNLSVLYLYDNHIKNCNKLINLFNLTHLYLQNNNITKLPSLHSLKKLTKIYLGGNEIAVLEGLEKLPNVIELRIENQRLPPGEKLLFDPRSLATIRRSVQVLDISGNGLDNLADFYGFENLIYFTAKNNTISNFETLKRTFSSWFSTTTIDLTGNPICEKSRYRDQMLVICPSSVGK</sequence>
<reference evidence="3 4" key="1">
    <citation type="journal article" date="2008" name="Nature">
        <title>The Trichoplax genome and the nature of placozoans.</title>
        <authorList>
            <person name="Srivastava M."/>
            <person name="Begovic E."/>
            <person name="Chapman J."/>
            <person name="Putnam N.H."/>
            <person name="Hellsten U."/>
            <person name="Kawashima T."/>
            <person name="Kuo A."/>
            <person name="Mitros T."/>
            <person name="Salamov A."/>
            <person name="Carpenter M.L."/>
            <person name="Signorovitch A.Y."/>
            <person name="Moreno M.A."/>
            <person name="Kamm K."/>
            <person name="Grimwood J."/>
            <person name="Schmutz J."/>
            <person name="Shapiro H."/>
            <person name="Grigoriev I.V."/>
            <person name="Buss L.W."/>
            <person name="Schierwater B."/>
            <person name="Dellaporta S.L."/>
            <person name="Rokhsar D.S."/>
        </authorList>
    </citation>
    <scope>NUCLEOTIDE SEQUENCE [LARGE SCALE GENOMIC DNA]</scope>
    <source>
        <strain evidence="3 4">Grell-BS-1999</strain>
    </source>
</reference>
<dbReference type="AlphaFoldDB" id="B3S2D8"/>